<dbReference type="SUPFAM" id="SSF49464">
    <property type="entry name" value="Carboxypeptidase regulatory domain-like"/>
    <property type="match status" value="1"/>
</dbReference>
<protein>
    <recommendedName>
        <fullName evidence="3">Carboxypeptidase regulatory-like domain-containing protein</fullName>
    </recommendedName>
</protein>
<comment type="caution">
    <text evidence="1">The sequence shown here is derived from an EMBL/GenBank/DDBJ whole genome shotgun (WGS) entry which is preliminary data.</text>
</comment>
<evidence type="ECO:0000313" key="1">
    <source>
        <dbReference type="EMBL" id="OGL55332.1"/>
    </source>
</evidence>
<sequence length="149" mass="16205">MKKNLTYLLVLFAVVGSISLVVSNFNFGVVSSVDAKNTSKNGLVFDLTSCTSTPEGALVYGYVADSKTRRPLVDANVQLFKKGIKKAVDNSPTDERGSYMFGVESKGTYSVSASISKYKTAKVEILIEQKNINGKDKYVVNFGLRPKGM</sequence>
<dbReference type="Proteomes" id="UP000178082">
    <property type="component" value="Unassembled WGS sequence"/>
</dbReference>
<dbReference type="Gene3D" id="2.60.40.1120">
    <property type="entry name" value="Carboxypeptidase-like, regulatory domain"/>
    <property type="match status" value="1"/>
</dbReference>
<proteinExistence type="predicted"/>
<dbReference type="AlphaFoldDB" id="A0A1F7SNH1"/>
<dbReference type="STRING" id="1817883.A3G31_04840"/>
<gene>
    <name evidence="1" type="ORF">A3G31_04840</name>
</gene>
<evidence type="ECO:0008006" key="3">
    <source>
        <dbReference type="Google" id="ProtNLM"/>
    </source>
</evidence>
<reference evidence="1 2" key="1">
    <citation type="journal article" date="2016" name="Nat. Commun.">
        <title>Thousands of microbial genomes shed light on interconnected biogeochemical processes in an aquifer system.</title>
        <authorList>
            <person name="Anantharaman K."/>
            <person name="Brown C.T."/>
            <person name="Hug L.A."/>
            <person name="Sharon I."/>
            <person name="Castelle C.J."/>
            <person name="Probst A.J."/>
            <person name="Thomas B.C."/>
            <person name="Singh A."/>
            <person name="Wilkins M.J."/>
            <person name="Karaoz U."/>
            <person name="Brodie E.L."/>
            <person name="Williams K.H."/>
            <person name="Hubbard S.S."/>
            <person name="Banfield J.F."/>
        </authorList>
    </citation>
    <scope>NUCLEOTIDE SEQUENCE [LARGE SCALE GENOMIC DNA]</scope>
</reference>
<name>A0A1F7SNH1_9BACT</name>
<evidence type="ECO:0000313" key="2">
    <source>
        <dbReference type="Proteomes" id="UP000178082"/>
    </source>
</evidence>
<accession>A0A1F7SNH1</accession>
<dbReference type="InterPro" id="IPR008969">
    <property type="entry name" value="CarboxyPept-like_regulatory"/>
</dbReference>
<organism evidence="1 2">
    <name type="scientific">Candidatus Schekmanbacteria bacterium RIFCSPLOWO2_12_FULL_38_15</name>
    <dbReference type="NCBI Taxonomy" id="1817883"/>
    <lineage>
        <taxon>Bacteria</taxon>
        <taxon>Candidatus Schekmaniibacteriota</taxon>
    </lineage>
</organism>
<dbReference type="Pfam" id="PF13620">
    <property type="entry name" value="CarboxypepD_reg"/>
    <property type="match status" value="1"/>
</dbReference>
<dbReference type="EMBL" id="MGDI01000002">
    <property type="protein sequence ID" value="OGL55332.1"/>
    <property type="molecule type" value="Genomic_DNA"/>
</dbReference>